<evidence type="ECO:0000256" key="17">
    <source>
        <dbReference type="ARBA" id="ARBA00023157"/>
    </source>
</evidence>
<evidence type="ECO:0000256" key="5">
    <source>
        <dbReference type="ARBA" id="ARBA00022595"/>
    </source>
</evidence>
<protein>
    <submittedName>
        <fullName evidence="27">Spike protein</fullName>
    </submittedName>
</protein>
<dbReference type="InterPro" id="IPR043607">
    <property type="entry name" value="CoV_S1_C"/>
</dbReference>
<dbReference type="CDD" id="cd22381">
    <property type="entry name" value="bat-HKU9-CoV-like_Spike_SD1-2_S1-S2_S2"/>
    <property type="match status" value="1"/>
</dbReference>
<keyword evidence="1" id="KW-1168">Fusion of virus membrane with host membrane</keyword>
<evidence type="ECO:0000256" key="15">
    <source>
        <dbReference type="ARBA" id="ARBA00023136"/>
    </source>
</evidence>
<evidence type="ECO:0000256" key="6">
    <source>
        <dbReference type="ARBA" id="ARBA00022692"/>
    </source>
</evidence>
<dbReference type="PROSITE" id="PS51921">
    <property type="entry name" value="BCOV_S1_CTD"/>
    <property type="match status" value="1"/>
</dbReference>
<keyword evidence="3" id="KW-1032">Host cell membrane</keyword>
<dbReference type="Pfam" id="PF19209">
    <property type="entry name" value="CoV_S1_C"/>
    <property type="match status" value="1"/>
</dbReference>
<evidence type="ECO:0000259" key="26">
    <source>
        <dbReference type="PROSITE" id="PS51924"/>
    </source>
</evidence>
<proteinExistence type="inferred from homology"/>
<dbReference type="Gene3D" id="3.30.70.1840">
    <property type="match status" value="1"/>
</dbReference>
<dbReference type="PROSITE" id="PS51922">
    <property type="entry name" value="BCOV_S1_NTD"/>
    <property type="match status" value="1"/>
</dbReference>
<dbReference type="GO" id="GO:0075509">
    <property type="term" value="P:endocytosis involved in viral entry into host cell"/>
    <property type="evidence" value="ECO:0007669"/>
    <property type="project" value="InterPro"/>
</dbReference>
<evidence type="ECO:0000256" key="11">
    <source>
        <dbReference type="ARBA" id="ARBA00022879"/>
    </source>
</evidence>
<accession>A0AA49EFH6</accession>
<keyword evidence="6 22" id="KW-0812">Transmembrane</keyword>
<dbReference type="Gene3D" id="1.20.5.300">
    <property type="match status" value="1"/>
</dbReference>
<dbReference type="SUPFAM" id="SSF143587">
    <property type="entry name" value="SARS receptor-binding domain-like"/>
    <property type="match status" value="1"/>
</dbReference>
<evidence type="ECO:0000256" key="12">
    <source>
        <dbReference type="ARBA" id="ARBA00022989"/>
    </source>
</evidence>
<dbReference type="GO" id="GO:0019031">
    <property type="term" value="C:viral envelope"/>
    <property type="evidence" value="ECO:0007669"/>
    <property type="project" value="UniProtKB-KW"/>
</dbReference>
<evidence type="ECO:0000256" key="1">
    <source>
        <dbReference type="ARBA" id="ARBA00022506"/>
    </source>
</evidence>
<evidence type="ECO:0000259" key="24">
    <source>
        <dbReference type="PROSITE" id="PS51922"/>
    </source>
</evidence>
<keyword evidence="5" id="KW-1162">Viral penetration into host cytoplasm</keyword>
<keyword evidence="14 21" id="KW-0175">Coiled coil</keyword>
<feature type="transmembrane region" description="Helical" evidence="22">
    <location>
        <begin position="1220"/>
        <end position="1243"/>
    </location>
</feature>
<dbReference type="InterPro" id="IPR042578">
    <property type="entry name" value="BETA_CORONA_SPIKE"/>
</dbReference>
<dbReference type="GO" id="GO:0055036">
    <property type="term" value="C:virion membrane"/>
    <property type="evidence" value="ECO:0007669"/>
    <property type="project" value="UniProtKB-SubCell"/>
</dbReference>
<sequence length="1279" mass="140899">MSVMWVILLILPLVSARPSCVNVADLQYVEHNVSYATFTMSKVSKLLPDPYIAYSGQTLKQKLFLADTSNVTIYPVTPPAVGTNPGIYNTTSVPLLHGLFVHTFMYMNQPDNSYCQEPFGVAMGTTFVHDRVAIIIIAPDNMGSWTAVEKRITTTVHILVCSNVTLCRYPAFNRWGPAGSFYTPDAFVNHGDSCFVNNSFNIPINTSRINLAFRFLDGNLLIYHSKWLPTSNYDLNRDYPLHFLMSVGVGANLPLAQFFQSVSRKGVYDEAGQKDGFCLRFQNNLYVAPIVQRELLVSYDITGAPTNVADCSQDAGDELYCVTGTFSPAVGVYPLSRYRAQVSDYVQITQQGSLCVLPYDDIVNPPQPIVWRRHTVNSCSFDFAAVVNRLPTYELRCYGVSPSKLAQMCYAGVTLDVFKVNTTHFSNMLGNVPDTFSTYNYALPTNFYGCVHAYYINVTDATYSIATRYPAMRITPGGRQPYNDYVRTVLNTPNPICTRQNCLGVVVISLQPASGRNLVCPSANDTAMITGKCVQYNLYGYTGTGVFNVSDLTIPDSKLFVASATGSIIAVNASGSVYSISPCVSVPVSVGYDPSFERALLFNGLACNERAVAVSLPASPYWVAAVDVNATLDNVVTFDTLSGCVHNVRNATDIVVSSCDMSLGNSLCLANISQVSTYSFDSKPLLSLVTYDPTYSSGVKVMTPVYWISIPTNFTLSAVSEYIQTTAPKVNVDCIKYLCGDSDRCINVLLQYGTFCDDVNKALSEVGSMIDASMVSLVTELTADVVRTENALFDSTYNFTSLLGCVGSNCQDRGYRSAISDLLYNKVKVADPGFMNSYQKCIDSQWGGNIRDLICTQNFNGISVLPPIVSPGMQALYTSLLVGAVASSGYTFGITSVGVVPFATQLQFRLNGLGVTTQVLVENQQLIANSFNKALTNIQKGFDATNQAITKMQSVINQHAQQLQTLVTQLGNSFGAISSSINEIFSRLDGLEADAEVDRLINGRMVVLNTYVTQLLIRASEVRAQALLAKQKLSECVKAQSMRNDFCGNGTHVLSIPQLAPNGIMFLHYTYKPTAYALVQTSAGLCFNGTGYAPKNGLFVLPNDTIFWQFTKMNFYDPVNISNENTQVLTSCSVNYTMVNYTVLSPTNNTVFNFTEEFNKWYKNHSTQFNNTFNPGDFNFSTVNVQKELDALNEVVKQLNESFIDLKQMNVYEQTIKWPWYVWLAMIAGLVGLALAVVMLLCMTNCCSCFKGMCSCRHCYYDEIEDVYPAVRVHNKRTA</sequence>
<feature type="domain" description="Coronavirus spike (S) glycoprotein S2 subunit heptad repeat 2 (HR2) region profile" evidence="26">
    <location>
        <begin position="1149"/>
        <end position="1230"/>
    </location>
</feature>
<feature type="coiled-coil region" evidence="21">
    <location>
        <begin position="1182"/>
        <end position="1209"/>
    </location>
</feature>
<dbReference type="EMBL" id="OQ175341">
    <property type="protein sequence ID" value="WCC63897.1"/>
    <property type="molecule type" value="Genomic_RNA"/>
</dbReference>
<dbReference type="Pfam" id="PF19214">
    <property type="entry name" value="CoV_S2_C"/>
    <property type="match status" value="1"/>
</dbReference>
<keyword evidence="19" id="KW-0449">Lipoprotein</keyword>
<evidence type="ECO:0000256" key="8">
    <source>
        <dbReference type="ARBA" id="ARBA00022804"/>
    </source>
</evidence>
<dbReference type="InterPro" id="IPR036326">
    <property type="entry name" value="Spike_S1_RBD_sf_bCoV"/>
</dbReference>
<dbReference type="GO" id="GO:0016020">
    <property type="term" value="C:membrane"/>
    <property type="evidence" value="ECO:0007669"/>
    <property type="project" value="InterPro"/>
</dbReference>
<keyword evidence="4" id="KW-0945">Host-virus interaction</keyword>
<dbReference type="GO" id="GO:0019064">
    <property type="term" value="P:fusion of virus membrane with host plasma membrane"/>
    <property type="evidence" value="ECO:0007669"/>
    <property type="project" value="InterPro"/>
</dbReference>
<reference evidence="27" key="1">
    <citation type="submission" date="2023-01" db="EMBL/GenBank/DDBJ databases">
        <title>Panoramic Analysis of Coronaviruses Carried by Representative Bat Species in Southern China to Better Understand the Coronavirus Sphere.</title>
        <authorList>
            <person name="Han Y."/>
            <person name="Xu P."/>
            <person name="Wang Y."/>
            <person name="Zhao W."/>
            <person name="Wang J."/>
            <person name="Jin Q."/>
            <person name="Wu Z."/>
        </authorList>
    </citation>
    <scope>NUCLEOTIDE SEQUENCE</scope>
    <source>
        <strain evidence="27">BtRl-BetaCoV/YN2017-Q321</strain>
    </source>
</reference>
<evidence type="ECO:0000256" key="21">
    <source>
        <dbReference type="SAM" id="Coils"/>
    </source>
</evidence>
<keyword evidence="20" id="KW-1160">Virus entry into host cell</keyword>
<evidence type="ECO:0000313" key="27">
    <source>
        <dbReference type="EMBL" id="WCC63897.1"/>
    </source>
</evidence>
<evidence type="ECO:0000259" key="25">
    <source>
        <dbReference type="PROSITE" id="PS51923"/>
    </source>
</evidence>
<keyword evidence="15 22" id="KW-0472">Membrane</keyword>
<evidence type="ECO:0000256" key="2">
    <source>
        <dbReference type="ARBA" id="ARBA00022510"/>
    </source>
</evidence>
<dbReference type="GO" id="GO:0039654">
    <property type="term" value="P:fusion of virus membrane with host endosome membrane"/>
    <property type="evidence" value="ECO:0007669"/>
    <property type="project" value="UniProtKB-KW"/>
</dbReference>
<evidence type="ECO:0000256" key="9">
    <source>
        <dbReference type="ARBA" id="ARBA00022844"/>
    </source>
</evidence>
<dbReference type="InterPro" id="IPR018548">
    <property type="entry name" value="Spike_S1_RBD_bCoV"/>
</dbReference>
<name>A0AA49EFH6_9NIDO</name>
<evidence type="ECO:0000256" key="10">
    <source>
        <dbReference type="ARBA" id="ARBA00022870"/>
    </source>
</evidence>
<gene>
    <name evidence="27" type="primary">S</name>
</gene>
<evidence type="ECO:0000256" key="19">
    <source>
        <dbReference type="ARBA" id="ARBA00023288"/>
    </source>
</evidence>
<keyword evidence="10" id="KW-1043">Host membrane</keyword>
<dbReference type="InterPro" id="IPR043473">
    <property type="entry name" value="S2_sf_CoV"/>
</dbReference>
<keyword evidence="8" id="KW-1161">Viral attachment to host cell</keyword>
<dbReference type="PROSITE" id="PS51924">
    <property type="entry name" value="COV_S2_HR2"/>
    <property type="match status" value="1"/>
</dbReference>
<feature type="domain" description="BetaCoV S1-CTD" evidence="23">
    <location>
        <begin position="353"/>
        <end position="522"/>
    </location>
</feature>
<keyword evidence="2" id="KW-1170">Fusion of virus membrane with host endosomal membrane</keyword>
<organism evidence="27">
    <name type="scientific">Bat Coronavirus RlYN17</name>
    <dbReference type="NCBI Taxonomy" id="3018893"/>
    <lineage>
        <taxon>Viruses</taxon>
        <taxon>Riboviria</taxon>
        <taxon>Orthornavirae</taxon>
        <taxon>Pisuviricota</taxon>
        <taxon>Pisoniviricetes</taxon>
        <taxon>Nidovirales</taxon>
        <taxon>Cornidovirineae</taxon>
        <taxon>Coronaviridae</taxon>
        <taxon>Orthocoronavirinae</taxon>
    </lineage>
</organism>
<feature type="domain" description="BetaCoV S1-NTD" evidence="24">
    <location>
        <begin position="1"/>
        <end position="323"/>
    </location>
</feature>
<dbReference type="HAMAP" id="MF_04099">
    <property type="entry name" value="BETA_CORONA_SPIKE"/>
    <property type="match status" value="1"/>
</dbReference>
<evidence type="ECO:0000256" key="16">
    <source>
        <dbReference type="ARBA" id="ARBA00023139"/>
    </source>
</evidence>
<dbReference type="InterPro" id="IPR043002">
    <property type="entry name" value="Spike_N_sf"/>
</dbReference>
<dbReference type="SUPFAM" id="SSF111474">
    <property type="entry name" value="Coronavirus S2 glycoprotein"/>
    <property type="match status" value="2"/>
</dbReference>
<dbReference type="InterPro" id="IPR043614">
    <property type="entry name" value="Spike_S2_CoV_C"/>
</dbReference>
<evidence type="ECO:0000256" key="22">
    <source>
        <dbReference type="SAM" id="Phobius"/>
    </source>
</evidence>
<evidence type="ECO:0000259" key="23">
    <source>
        <dbReference type="PROSITE" id="PS51921"/>
    </source>
</evidence>
<evidence type="ECO:0000256" key="18">
    <source>
        <dbReference type="ARBA" id="ARBA00023180"/>
    </source>
</evidence>
<evidence type="ECO:0000256" key="7">
    <source>
        <dbReference type="ARBA" id="ARBA00022729"/>
    </source>
</evidence>
<keyword evidence="7" id="KW-0732">Signal</keyword>
<dbReference type="InterPro" id="IPR044338">
    <property type="entry name" value="Spike_S1_N_batCoV-HKU9-like"/>
</dbReference>
<dbReference type="Pfam" id="PF01601">
    <property type="entry name" value="CoV_S2"/>
    <property type="match status" value="1"/>
</dbReference>
<keyword evidence="13" id="KW-0843">Virulence</keyword>
<evidence type="ECO:0000256" key="4">
    <source>
        <dbReference type="ARBA" id="ARBA00022581"/>
    </source>
</evidence>
<dbReference type="InterPro" id="IPR044873">
    <property type="entry name" value="Spike_S2_CoV_HR1"/>
</dbReference>
<evidence type="ECO:0000256" key="20">
    <source>
        <dbReference type="ARBA" id="ARBA00023296"/>
    </source>
</evidence>
<keyword evidence="18" id="KW-0325">Glycoprotein</keyword>
<dbReference type="Gene3D" id="2.60.120.960">
    <property type="entry name" value="Spike glycoprotein, N-terminal domain"/>
    <property type="match status" value="1"/>
</dbReference>
<dbReference type="CDD" id="cd21627">
    <property type="entry name" value="batCoV-HKU9-like_Spike_S1_NTD"/>
    <property type="match status" value="1"/>
</dbReference>
<dbReference type="InterPro" id="IPR032500">
    <property type="entry name" value="bCoV_S1_N"/>
</dbReference>
<keyword evidence="11" id="KW-0261">Viral envelope protein</keyword>
<feature type="domain" description="Coronavirus spike (S) glycoprotein S2 subunit heptad repeat 1 (HR1) region profile" evidence="25">
    <location>
        <begin position="900"/>
        <end position="1005"/>
    </location>
</feature>
<evidence type="ECO:0000256" key="14">
    <source>
        <dbReference type="ARBA" id="ARBA00023054"/>
    </source>
</evidence>
<dbReference type="Gene3D" id="1.20.5.790">
    <property type="entry name" value="Single helix bin"/>
    <property type="match status" value="1"/>
</dbReference>
<keyword evidence="16" id="KW-0564">Palmitate</keyword>
<dbReference type="InterPro" id="IPR002552">
    <property type="entry name" value="Spike_S2_CoV"/>
</dbReference>
<dbReference type="GO" id="GO:0046813">
    <property type="term" value="P:receptor-mediated virion attachment to host cell"/>
    <property type="evidence" value="ECO:0007669"/>
    <property type="project" value="InterPro"/>
</dbReference>
<dbReference type="PROSITE" id="PS51923">
    <property type="entry name" value="COV_S2_HR1"/>
    <property type="match status" value="1"/>
</dbReference>
<evidence type="ECO:0000256" key="3">
    <source>
        <dbReference type="ARBA" id="ARBA00022511"/>
    </source>
</evidence>
<keyword evidence="17" id="KW-1015">Disulfide bond</keyword>
<keyword evidence="9" id="KW-0946">Virion</keyword>
<dbReference type="Pfam" id="PF09408">
    <property type="entry name" value="bCoV_S1_RBD"/>
    <property type="match status" value="1"/>
</dbReference>
<evidence type="ECO:0000256" key="13">
    <source>
        <dbReference type="ARBA" id="ARBA00023026"/>
    </source>
</evidence>
<dbReference type="GO" id="GO:0044173">
    <property type="term" value="C:host cell endoplasmic reticulum-Golgi intermediate compartment membrane"/>
    <property type="evidence" value="ECO:0007669"/>
    <property type="project" value="UniProtKB-SubCell"/>
</dbReference>
<dbReference type="InterPro" id="IPR044874">
    <property type="entry name" value="Spike_S2_CoV_HR2"/>
</dbReference>
<dbReference type="Pfam" id="PF16451">
    <property type="entry name" value="bCoV_S1_N"/>
    <property type="match status" value="1"/>
</dbReference>
<keyword evidence="12 22" id="KW-1133">Transmembrane helix</keyword>